<keyword evidence="4" id="KW-0234">DNA repair</keyword>
<feature type="region of interest" description="Disordered" evidence="8">
    <location>
        <begin position="249"/>
        <end position="338"/>
    </location>
</feature>
<feature type="compositionally biased region" description="Basic residues" evidence="8">
    <location>
        <begin position="326"/>
        <end position="338"/>
    </location>
</feature>
<evidence type="ECO:0000256" key="1">
    <source>
        <dbReference type="ARBA" id="ARBA00004123"/>
    </source>
</evidence>
<reference evidence="11" key="1">
    <citation type="submission" date="2021-10" db="EMBL/GenBank/DDBJ databases">
        <title>Tropical sea cucumber genome reveals ecological adaptation and Cuvierian tubules defense mechanism.</title>
        <authorList>
            <person name="Chen T."/>
        </authorList>
    </citation>
    <scope>NUCLEOTIDE SEQUENCE</scope>
    <source>
        <strain evidence="11">Nanhai2018</strain>
        <tissue evidence="11">Muscle</tissue>
    </source>
</reference>
<feature type="domain" description="XLF-like N-terminal" evidence="9">
    <location>
        <begin position="20"/>
        <end position="125"/>
    </location>
</feature>
<dbReference type="Pfam" id="PF21928">
    <property type="entry name" value="XLF_CC"/>
    <property type="match status" value="1"/>
</dbReference>
<dbReference type="InterPro" id="IPR038051">
    <property type="entry name" value="XRCC4-like_N_sf"/>
</dbReference>
<dbReference type="PANTHER" id="PTHR32235:SF1">
    <property type="entry name" value="NON-HOMOLOGOUS END-JOINING FACTOR 1"/>
    <property type="match status" value="1"/>
</dbReference>
<dbReference type="OrthoDB" id="2155935at2759"/>
<dbReference type="Pfam" id="PF09302">
    <property type="entry name" value="XLF"/>
    <property type="match status" value="1"/>
</dbReference>
<feature type="compositionally biased region" description="Low complexity" evidence="8">
    <location>
        <begin position="276"/>
        <end position="288"/>
    </location>
</feature>
<evidence type="ECO:0000259" key="10">
    <source>
        <dbReference type="Pfam" id="PF21928"/>
    </source>
</evidence>
<comment type="similarity">
    <text evidence="6">Belongs to the XRCC4-XLF family. XLF subfamily.</text>
</comment>
<keyword evidence="3" id="KW-0238">DNA-binding</keyword>
<evidence type="ECO:0000256" key="2">
    <source>
        <dbReference type="ARBA" id="ARBA00022763"/>
    </source>
</evidence>
<gene>
    <name evidence="11" type="ORF">HOLleu_20419</name>
</gene>
<dbReference type="PANTHER" id="PTHR32235">
    <property type="entry name" value="NON-HOMOLOGOUS END-JOINING FACTOR 1"/>
    <property type="match status" value="1"/>
</dbReference>
<dbReference type="InterPro" id="IPR052287">
    <property type="entry name" value="NHEJ_factor"/>
</dbReference>
<evidence type="ECO:0000256" key="6">
    <source>
        <dbReference type="ARBA" id="ARBA00025747"/>
    </source>
</evidence>
<feature type="domain" description="XLF-like coiled-coil region" evidence="10">
    <location>
        <begin position="131"/>
        <end position="178"/>
    </location>
</feature>
<dbReference type="GO" id="GO:0045027">
    <property type="term" value="F:DNA end binding"/>
    <property type="evidence" value="ECO:0007669"/>
    <property type="project" value="TreeGrafter"/>
</dbReference>
<evidence type="ECO:0000256" key="3">
    <source>
        <dbReference type="ARBA" id="ARBA00023125"/>
    </source>
</evidence>
<comment type="caution">
    <text evidence="11">The sequence shown here is derived from an EMBL/GenBank/DDBJ whole genome shotgun (WGS) entry which is preliminary data.</text>
</comment>
<keyword evidence="2" id="KW-0227">DNA damage</keyword>
<organism evidence="11 12">
    <name type="scientific">Holothuria leucospilota</name>
    <name type="common">Black long sea cucumber</name>
    <name type="synonym">Mertensiothuria leucospilota</name>
    <dbReference type="NCBI Taxonomy" id="206669"/>
    <lineage>
        <taxon>Eukaryota</taxon>
        <taxon>Metazoa</taxon>
        <taxon>Echinodermata</taxon>
        <taxon>Eleutherozoa</taxon>
        <taxon>Echinozoa</taxon>
        <taxon>Holothuroidea</taxon>
        <taxon>Aspidochirotacea</taxon>
        <taxon>Aspidochirotida</taxon>
        <taxon>Holothuriidae</taxon>
        <taxon>Holothuria</taxon>
    </lineage>
</organism>
<dbReference type="InterPro" id="IPR053829">
    <property type="entry name" value="XLF-like_CC"/>
</dbReference>
<sequence>MSEEQLAWRRTWKPDIGSCPWITFTIHGKKYLFKSHFLTDSLTVLIFDGQQVWTEHSNASDVQRKLKLYNPNVEAPVSKVLQHLKECFQYNSTKGQFDVQYSNDKLRLQLSSHLTGGVPFKWRFEGSKSSEETLSEQVTVPLLCMVTELLQREKALVTLLKRKDAEIEDMKAGGAKVSRKYLETTPFNHKGFQQERVLSKAFQENVAKHGENCFEDEGQSLYKEIMITSAWLKRPLPENEAALEGIADTQPVDDVNPNEQQSPSWANKVPPSLLTANANSAGSSPAGSRHSSPRKVLSPGKLEEQETELMRREALERKLDEEKQKQQNKPKKKKKKLF</sequence>
<dbReference type="AlphaFoldDB" id="A0A9Q1C1I1"/>
<evidence type="ECO:0000313" key="11">
    <source>
        <dbReference type="EMBL" id="KAJ8036444.1"/>
    </source>
</evidence>
<evidence type="ECO:0000259" key="9">
    <source>
        <dbReference type="Pfam" id="PF09302"/>
    </source>
</evidence>
<dbReference type="Proteomes" id="UP001152320">
    <property type="component" value="Chromosome 9"/>
</dbReference>
<keyword evidence="12" id="KW-1185">Reference proteome</keyword>
<dbReference type="GO" id="GO:0032807">
    <property type="term" value="C:DNA ligase IV complex"/>
    <property type="evidence" value="ECO:0007669"/>
    <property type="project" value="TreeGrafter"/>
</dbReference>
<proteinExistence type="inferred from homology"/>
<dbReference type="GO" id="GO:0006303">
    <property type="term" value="P:double-strand break repair via nonhomologous end joining"/>
    <property type="evidence" value="ECO:0007669"/>
    <property type="project" value="TreeGrafter"/>
</dbReference>
<keyword evidence="5" id="KW-0539">Nucleus</keyword>
<dbReference type="Gene3D" id="2.170.210.10">
    <property type="entry name" value="DNA double-strand break repair and VJ recombination XRCC4, N-terminal"/>
    <property type="match status" value="1"/>
</dbReference>
<dbReference type="EMBL" id="JAIZAY010000009">
    <property type="protein sequence ID" value="KAJ8036444.1"/>
    <property type="molecule type" value="Genomic_DNA"/>
</dbReference>
<dbReference type="CDD" id="cd22285">
    <property type="entry name" value="HD_XLF_N"/>
    <property type="match status" value="1"/>
</dbReference>
<accession>A0A9Q1C1I1</accession>
<dbReference type="Gene3D" id="1.10.287.450">
    <property type="entry name" value="Helix hairpin bin"/>
    <property type="match status" value="1"/>
</dbReference>
<feature type="compositionally biased region" description="Basic and acidic residues" evidence="8">
    <location>
        <begin position="301"/>
        <end position="325"/>
    </location>
</feature>
<evidence type="ECO:0000256" key="8">
    <source>
        <dbReference type="SAM" id="MobiDB-lite"/>
    </source>
</evidence>
<comment type="subcellular location">
    <subcellularLocation>
        <location evidence="1">Nucleus</location>
    </subcellularLocation>
</comment>
<protein>
    <recommendedName>
        <fullName evidence="7">Non-homologous end-joining factor 1</fullName>
    </recommendedName>
</protein>
<evidence type="ECO:0000313" key="12">
    <source>
        <dbReference type="Proteomes" id="UP001152320"/>
    </source>
</evidence>
<evidence type="ECO:0000256" key="5">
    <source>
        <dbReference type="ARBA" id="ARBA00023242"/>
    </source>
</evidence>
<evidence type="ECO:0000256" key="4">
    <source>
        <dbReference type="ARBA" id="ARBA00023204"/>
    </source>
</evidence>
<dbReference type="InterPro" id="IPR015381">
    <property type="entry name" value="XLF-like_N"/>
</dbReference>
<name>A0A9Q1C1I1_HOLLE</name>
<evidence type="ECO:0000256" key="7">
    <source>
        <dbReference type="ARBA" id="ARBA00044529"/>
    </source>
</evidence>